<protein>
    <recommendedName>
        <fullName evidence="5">Centrosomal protein of 89 kDa</fullName>
    </recommendedName>
</protein>
<feature type="region of interest" description="Disordered" evidence="2">
    <location>
        <begin position="95"/>
        <end position="166"/>
    </location>
</feature>
<evidence type="ECO:0000256" key="2">
    <source>
        <dbReference type="SAM" id="MobiDB-lite"/>
    </source>
</evidence>
<feature type="coiled-coil region" evidence="1">
    <location>
        <begin position="223"/>
        <end position="302"/>
    </location>
</feature>
<accession>A0AAV7X7Z4</accession>
<dbReference type="GO" id="GO:0045202">
    <property type="term" value="C:synapse"/>
    <property type="evidence" value="ECO:0007669"/>
    <property type="project" value="GOC"/>
</dbReference>
<organism evidence="3 4">
    <name type="scientific">Megalurothrips usitatus</name>
    <name type="common">bean blossom thrips</name>
    <dbReference type="NCBI Taxonomy" id="439358"/>
    <lineage>
        <taxon>Eukaryota</taxon>
        <taxon>Metazoa</taxon>
        <taxon>Ecdysozoa</taxon>
        <taxon>Arthropoda</taxon>
        <taxon>Hexapoda</taxon>
        <taxon>Insecta</taxon>
        <taxon>Pterygota</taxon>
        <taxon>Neoptera</taxon>
        <taxon>Paraneoptera</taxon>
        <taxon>Thysanoptera</taxon>
        <taxon>Terebrantia</taxon>
        <taxon>Thripoidea</taxon>
        <taxon>Thripidae</taxon>
        <taxon>Megalurothrips</taxon>
    </lineage>
</organism>
<name>A0AAV7X7Z4_9NEOP</name>
<dbReference type="GO" id="GO:0007268">
    <property type="term" value="P:chemical synaptic transmission"/>
    <property type="evidence" value="ECO:0007669"/>
    <property type="project" value="InterPro"/>
</dbReference>
<keyword evidence="4" id="KW-1185">Reference proteome</keyword>
<dbReference type="GO" id="GO:0060271">
    <property type="term" value="P:cilium assembly"/>
    <property type="evidence" value="ECO:0007669"/>
    <property type="project" value="InterPro"/>
</dbReference>
<dbReference type="GO" id="GO:0007005">
    <property type="term" value="P:mitochondrion organization"/>
    <property type="evidence" value="ECO:0007669"/>
    <property type="project" value="InterPro"/>
</dbReference>
<evidence type="ECO:0008006" key="5">
    <source>
        <dbReference type="Google" id="ProtNLM"/>
    </source>
</evidence>
<dbReference type="InterPro" id="IPR033545">
    <property type="entry name" value="CEP89"/>
</dbReference>
<evidence type="ECO:0000313" key="3">
    <source>
        <dbReference type="EMBL" id="KAJ1519741.1"/>
    </source>
</evidence>
<evidence type="ECO:0000313" key="4">
    <source>
        <dbReference type="Proteomes" id="UP001075354"/>
    </source>
</evidence>
<dbReference type="GO" id="GO:0097539">
    <property type="term" value="C:ciliary transition fiber"/>
    <property type="evidence" value="ECO:0007669"/>
    <property type="project" value="TreeGrafter"/>
</dbReference>
<dbReference type="AlphaFoldDB" id="A0AAV7X7Z4"/>
<dbReference type="EMBL" id="JAPTSV010000016">
    <property type="protein sequence ID" value="KAJ1519741.1"/>
    <property type="molecule type" value="Genomic_DNA"/>
</dbReference>
<comment type="caution">
    <text evidence="3">The sequence shown here is derived from an EMBL/GenBank/DDBJ whole genome shotgun (WGS) entry which is preliminary data.</text>
</comment>
<feature type="coiled-coil region" evidence="1">
    <location>
        <begin position="530"/>
        <end position="596"/>
    </location>
</feature>
<proteinExistence type="predicted"/>
<reference evidence="3" key="1">
    <citation type="submission" date="2022-12" db="EMBL/GenBank/DDBJ databases">
        <title>Chromosome-level genome assembly of the bean flower thrips Megalurothrips usitatus.</title>
        <authorList>
            <person name="Ma L."/>
            <person name="Liu Q."/>
            <person name="Li H."/>
            <person name="Cai W."/>
        </authorList>
    </citation>
    <scope>NUCLEOTIDE SEQUENCE</scope>
    <source>
        <strain evidence="3">Cailab_2022a</strain>
    </source>
</reference>
<sequence>MKPHECLVRCHSSVVFSTFPLITCVASPFSDHVRSALLPLLVFTAVPSIPVSSALSDELSDSPRFIRMPSLMEDESVERSDSFYRPAMTAQEKEAFYRPIVRPSAREGRRSNKAHVRCSSTDTVLEHSHGNRSSRPHRKKSGNRSKSESCKHACRHRRAKSEHQSDKNAQLVLLWSLLSKDVKPTEVSIHDTSQPDRSTVTDSGYHQSITEDNLMLKQHWAALKSTQLRCEELEAERNALQEALADALNQLQETQANNDQVLSLKNQNKQLEEDVLLLKSTVYRLNAELEKYQNRLRALRKVQEAAGLAPKLHDSPEPEIKPTPMASNMLGPLLEAYRETIIEKENALESSNKELASYAQQCHSAKQEVKELRKKLDNSTQIKNKELSDLHQKLEEAQGRSDSLLQSLDSEKARLQEMQRKHTQEASVLDSRARGLEAKLTECHTELLTLRGRYSVLSEQYERLQQGADRLIPLSVHNAAVNECKRLFEELKLQYEQERERYVRKVAVLKTDKPRLEAALETHAANHTSLEATNRAMEKLLRHCQQKNEDLCARLVSAHVSRDSAKRQLQRSLSMVKELVTEQEKLVRALQERQEESHSVARLGSTLVTRVGSLKLQLENVQRGAYEELGAVEKIMRERAEGAARAETLYQQEVQQLRGLLRQKEQFIARLQRDKNKTEESLEIVWQAATAEKPMLKEHFAVKASDSNIVGAALDVSE</sequence>
<dbReference type="PANTHER" id="PTHR36170">
    <property type="entry name" value="CENTROSOMAL PROTEIN OF 89 KDA"/>
    <property type="match status" value="1"/>
</dbReference>
<dbReference type="Proteomes" id="UP001075354">
    <property type="component" value="Chromosome 16"/>
</dbReference>
<dbReference type="GO" id="GO:0005814">
    <property type="term" value="C:centriole"/>
    <property type="evidence" value="ECO:0007669"/>
    <property type="project" value="InterPro"/>
</dbReference>
<dbReference type="PANTHER" id="PTHR36170:SF1">
    <property type="entry name" value="CENTROSOMAL PROTEIN OF 89 KDA"/>
    <property type="match status" value="1"/>
</dbReference>
<evidence type="ECO:0000256" key="1">
    <source>
        <dbReference type="SAM" id="Coils"/>
    </source>
</evidence>
<feature type="coiled-coil region" evidence="1">
    <location>
        <begin position="334"/>
        <end position="425"/>
    </location>
</feature>
<keyword evidence="1" id="KW-0175">Coiled coil</keyword>
<feature type="compositionally biased region" description="Basic residues" evidence="2">
    <location>
        <begin position="130"/>
        <end position="143"/>
    </location>
</feature>
<gene>
    <name evidence="3" type="ORF">ONE63_004997</name>
</gene>
<feature type="coiled-coil region" evidence="1">
    <location>
        <begin position="654"/>
        <end position="681"/>
    </location>
</feature>